<evidence type="ECO:0000256" key="1">
    <source>
        <dbReference type="SAM" id="Phobius"/>
    </source>
</evidence>
<name>A0AAU7QRB5_9GAMM</name>
<keyword evidence="1" id="KW-0472">Membrane</keyword>
<dbReference type="AlphaFoldDB" id="A0AAU7QRB5"/>
<evidence type="ECO:0000313" key="2">
    <source>
        <dbReference type="EMBL" id="XBS91113.1"/>
    </source>
</evidence>
<gene>
    <name evidence="2" type="ORF">ABNK63_05605</name>
</gene>
<evidence type="ECO:0008006" key="3">
    <source>
        <dbReference type="Google" id="ProtNLM"/>
    </source>
</evidence>
<sequence>MSNATPRNQSALAIVAVAVFFAALVSGQPLAGLVGVTIALVGMAWRRQPAHRKAGTALVFGGFVFALVATMFNVGYQLGKDMAHRDQMRETAAQTLPH</sequence>
<keyword evidence="1" id="KW-1133">Transmembrane helix</keyword>
<proteinExistence type="predicted"/>
<feature type="transmembrane region" description="Helical" evidence="1">
    <location>
        <begin position="12"/>
        <end position="45"/>
    </location>
</feature>
<feature type="transmembrane region" description="Helical" evidence="1">
    <location>
        <begin position="57"/>
        <end position="79"/>
    </location>
</feature>
<protein>
    <recommendedName>
        <fullName evidence="3">DUF4190 domain-containing protein</fullName>
    </recommendedName>
</protein>
<dbReference type="EMBL" id="CP157948">
    <property type="protein sequence ID" value="XBS91113.1"/>
    <property type="molecule type" value="Genomic_DNA"/>
</dbReference>
<reference evidence="2" key="1">
    <citation type="submission" date="2024-06" db="EMBL/GenBank/DDBJ databases">
        <authorList>
            <person name="Sun Y."/>
        </authorList>
    </citation>
    <scope>NUCLEOTIDE SEQUENCE</scope>
    <source>
        <strain evidence="2">IGA1.0</strain>
    </source>
</reference>
<accession>A0AAU7QRB5</accession>
<organism evidence="2">
    <name type="scientific">Rhodanobacter sp. IGA1.0</name>
    <dbReference type="NCBI Taxonomy" id="3158582"/>
    <lineage>
        <taxon>Bacteria</taxon>
        <taxon>Pseudomonadati</taxon>
        <taxon>Pseudomonadota</taxon>
        <taxon>Gammaproteobacteria</taxon>
        <taxon>Lysobacterales</taxon>
        <taxon>Rhodanobacteraceae</taxon>
        <taxon>Rhodanobacter</taxon>
    </lineage>
</organism>
<keyword evidence="1" id="KW-0812">Transmembrane</keyword>
<dbReference type="RefSeq" id="WP_350016913.1">
    <property type="nucleotide sequence ID" value="NZ_CP157948.1"/>
</dbReference>